<keyword evidence="5 7" id="KW-1133">Transmembrane helix</keyword>
<comment type="subcellular location">
    <subcellularLocation>
        <location evidence="1 7">Cell membrane</location>
        <topology evidence="1 7">Multi-pass membrane protein</topology>
    </subcellularLocation>
</comment>
<feature type="region of interest" description="Disordered" evidence="8">
    <location>
        <begin position="1"/>
        <end position="36"/>
    </location>
</feature>
<dbReference type="GO" id="GO:0055085">
    <property type="term" value="P:transmembrane transport"/>
    <property type="evidence" value="ECO:0007669"/>
    <property type="project" value="InterPro"/>
</dbReference>
<dbReference type="InterPro" id="IPR035906">
    <property type="entry name" value="MetI-like_sf"/>
</dbReference>
<dbReference type="KEGG" id="celz:E5225_12275"/>
<feature type="transmembrane region" description="Helical" evidence="7">
    <location>
        <begin position="143"/>
        <end position="163"/>
    </location>
</feature>
<name>A0A4P7SQR4_9CELL</name>
<keyword evidence="6 7" id="KW-0472">Membrane</keyword>
<dbReference type="EMBL" id="CP039291">
    <property type="protein sequence ID" value="QCB95384.1"/>
    <property type="molecule type" value="Genomic_DNA"/>
</dbReference>
<organism evidence="10 11">
    <name type="scientific">Cellulomonas shaoxiangyii</name>
    <dbReference type="NCBI Taxonomy" id="2566013"/>
    <lineage>
        <taxon>Bacteria</taxon>
        <taxon>Bacillati</taxon>
        <taxon>Actinomycetota</taxon>
        <taxon>Actinomycetes</taxon>
        <taxon>Micrococcales</taxon>
        <taxon>Cellulomonadaceae</taxon>
        <taxon>Cellulomonas</taxon>
    </lineage>
</organism>
<feature type="transmembrane region" description="Helical" evidence="7">
    <location>
        <begin position="254"/>
        <end position="273"/>
    </location>
</feature>
<dbReference type="Proteomes" id="UP000296469">
    <property type="component" value="Chromosome"/>
</dbReference>
<dbReference type="CDD" id="cd06261">
    <property type="entry name" value="TM_PBP2"/>
    <property type="match status" value="1"/>
</dbReference>
<sequence>MQGTGTRGAAARARTGAAGQGSSWPAAAGPRDADAQHRSRQWRQRLEIAFFVTPALVLFAVFVVVPIVQAGRYSLFKWNGLGPMDDFVGFQNYANALADAIFQRAVTNNLLIVVLSIAIQLPIGLAIALLLNRKFAGRTAMRVIVFVPYVLAEVVAGVVWALLLQPNGPLDAVLDAVGLGFVKQVWLGDPGFALWTVIGVLTWKYVGLAIVLLLAGLQSVPEELNEAASIDGASWWQVQRKITIPLLGPTIRTWIFLSMIGSLQLFDMVWILTKGGPANATVTMATYLINQGTERSQYGYASAVAVILFAISFILAILYQTFVQRPDNDGASVVRRRRKVTR</sequence>
<feature type="compositionally biased region" description="Low complexity" evidence="8">
    <location>
        <begin position="1"/>
        <end position="21"/>
    </location>
</feature>
<feature type="transmembrane region" description="Helical" evidence="7">
    <location>
        <begin position="110"/>
        <end position="131"/>
    </location>
</feature>
<feature type="domain" description="ABC transmembrane type-1" evidence="9">
    <location>
        <begin position="106"/>
        <end position="319"/>
    </location>
</feature>
<dbReference type="OrthoDB" id="9805974at2"/>
<evidence type="ECO:0000313" key="10">
    <source>
        <dbReference type="EMBL" id="QCB95384.1"/>
    </source>
</evidence>
<evidence type="ECO:0000313" key="11">
    <source>
        <dbReference type="Proteomes" id="UP000296469"/>
    </source>
</evidence>
<dbReference type="SUPFAM" id="SSF161098">
    <property type="entry name" value="MetI-like"/>
    <property type="match status" value="1"/>
</dbReference>
<reference evidence="10 11" key="1">
    <citation type="submission" date="2019-04" db="EMBL/GenBank/DDBJ databases">
        <title>Isolation and identification of Cellulomonas shaoxiangyii sp. Nov. isolated from feces of the Tibetan antelopes (Pantholops hodgsonii) in the Qinghai-Tibet plateau of China.</title>
        <authorList>
            <person name="Tian Z."/>
        </authorList>
    </citation>
    <scope>NUCLEOTIDE SEQUENCE [LARGE SCALE GENOMIC DNA]</scope>
    <source>
        <strain evidence="10 11">Z28</strain>
    </source>
</reference>
<evidence type="ECO:0000256" key="8">
    <source>
        <dbReference type="SAM" id="MobiDB-lite"/>
    </source>
</evidence>
<feature type="transmembrane region" description="Helical" evidence="7">
    <location>
        <begin position="192"/>
        <end position="215"/>
    </location>
</feature>
<evidence type="ECO:0000256" key="1">
    <source>
        <dbReference type="ARBA" id="ARBA00004651"/>
    </source>
</evidence>
<evidence type="ECO:0000256" key="2">
    <source>
        <dbReference type="ARBA" id="ARBA00022448"/>
    </source>
</evidence>
<evidence type="ECO:0000256" key="3">
    <source>
        <dbReference type="ARBA" id="ARBA00022475"/>
    </source>
</evidence>
<evidence type="ECO:0000259" key="9">
    <source>
        <dbReference type="PROSITE" id="PS50928"/>
    </source>
</evidence>
<gene>
    <name evidence="10" type="ORF">E5225_12275</name>
</gene>
<dbReference type="InterPro" id="IPR000515">
    <property type="entry name" value="MetI-like"/>
</dbReference>
<keyword evidence="11" id="KW-1185">Reference proteome</keyword>
<dbReference type="Pfam" id="PF00528">
    <property type="entry name" value="BPD_transp_1"/>
    <property type="match status" value="1"/>
</dbReference>
<keyword evidence="3" id="KW-1003">Cell membrane</keyword>
<dbReference type="PANTHER" id="PTHR30193">
    <property type="entry name" value="ABC TRANSPORTER PERMEASE PROTEIN"/>
    <property type="match status" value="1"/>
</dbReference>
<dbReference type="InterPro" id="IPR051393">
    <property type="entry name" value="ABC_transporter_permease"/>
</dbReference>
<evidence type="ECO:0000256" key="6">
    <source>
        <dbReference type="ARBA" id="ARBA00023136"/>
    </source>
</evidence>
<keyword evidence="2 7" id="KW-0813">Transport</keyword>
<dbReference type="Gene3D" id="1.10.3720.10">
    <property type="entry name" value="MetI-like"/>
    <property type="match status" value="1"/>
</dbReference>
<dbReference type="AlphaFoldDB" id="A0A4P7SQR4"/>
<evidence type="ECO:0000256" key="5">
    <source>
        <dbReference type="ARBA" id="ARBA00022989"/>
    </source>
</evidence>
<dbReference type="PANTHER" id="PTHR30193:SF37">
    <property type="entry name" value="INNER MEMBRANE ABC TRANSPORTER PERMEASE PROTEIN YCJO"/>
    <property type="match status" value="1"/>
</dbReference>
<protein>
    <submittedName>
        <fullName evidence="10">Sugar ABC transporter permease</fullName>
    </submittedName>
</protein>
<keyword evidence="4 7" id="KW-0812">Transmembrane</keyword>
<evidence type="ECO:0000256" key="7">
    <source>
        <dbReference type="RuleBase" id="RU363032"/>
    </source>
</evidence>
<feature type="transmembrane region" description="Helical" evidence="7">
    <location>
        <begin position="298"/>
        <end position="319"/>
    </location>
</feature>
<feature type="transmembrane region" description="Helical" evidence="7">
    <location>
        <begin position="48"/>
        <end position="68"/>
    </location>
</feature>
<evidence type="ECO:0000256" key="4">
    <source>
        <dbReference type="ARBA" id="ARBA00022692"/>
    </source>
</evidence>
<comment type="similarity">
    <text evidence="7">Belongs to the binding-protein-dependent transport system permease family.</text>
</comment>
<proteinExistence type="inferred from homology"/>
<dbReference type="GO" id="GO:0005886">
    <property type="term" value="C:plasma membrane"/>
    <property type="evidence" value="ECO:0007669"/>
    <property type="project" value="UniProtKB-SubCell"/>
</dbReference>
<dbReference type="PROSITE" id="PS50928">
    <property type="entry name" value="ABC_TM1"/>
    <property type="match status" value="1"/>
</dbReference>
<accession>A0A4P7SQR4</accession>